<dbReference type="GO" id="GO:0005737">
    <property type="term" value="C:cytoplasm"/>
    <property type="evidence" value="ECO:0007669"/>
    <property type="project" value="TreeGrafter"/>
</dbReference>
<evidence type="ECO:0000256" key="8">
    <source>
        <dbReference type="ARBA" id="ARBA00038489"/>
    </source>
</evidence>
<dbReference type="AlphaFoldDB" id="X1JNM0"/>
<evidence type="ECO:0000256" key="4">
    <source>
        <dbReference type="ARBA" id="ARBA00023002"/>
    </source>
</evidence>
<evidence type="ECO:0000256" key="3">
    <source>
        <dbReference type="ARBA" id="ARBA00022862"/>
    </source>
</evidence>
<evidence type="ECO:0000256" key="9">
    <source>
        <dbReference type="ARBA" id="ARBA00049091"/>
    </source>
</evidence>
<evidence type="ECO:0000259" key="10">
    <source>
        <dbReference type="PROSITE" id="PS51352"/>
    </source>
</evidence>
<keyword evidence="4" id="KW-0560">Oxidoreductase</keyword>
<evidence type="ECO:0000256" key="7">
    <source>
        <dbReference type="ARBA" id="ARBA00032824"/>
    </source>
</evidence>
<dbReference type="PANTHER" id="PTHR42801:SF4">
    <property type="entry name" value="AHPC_TSA FAMILY PROTEIN"/>
    <property type="match status" value="1"/>
</dbReference>
<dbReference type="PANTHER" id="PTHR42801">
    <property type="entry name" value="THIOREDOXIN-DEPENDENT PEROXIDE REDUCTASE"/>
    <property type="match status" value="1"/>
</dbReference>
<evidence type="ECO:0000256" key="6">
    <source>
        <dbReference type="ARBA" id="ARBA00023284"/>
    </source>
</evidence>
<comment type="caution">
    <text evidence="11">The sequence shown here is derived from an EMBL/GenBank/DDBJ whole genome shotgun (WGS) entry which is preliminary data.</text>
</comment>
<reference evidence="11" key="1">
    <citation type="journal article" date="2014" name="Front. Microbiol.">
        <title>High frequency of phylogenetically diverse reductive dehalogenase-homologous genes in deep subseafloor sedimentary metagenomes.</title>
        <authorList>
            <person name="Kawai M."/>
            <person name="Futagami T."/>
            <person name="Toyoda A."/>
            <person name="Takaki Y."/>
            <person name="Nishi S."/>
            <person name="Hori S."/>
            <person name="Arai W."/>
            <person name="Tsubouchi T."/>
            <person name="Morono Y."/>
            <person name="Uchiyama I."/>
            <person name="Ito T."/>
            <person name="Fujiyama A."/>
            <person name="Inagaki F."/>
            <person name="Takami H."/>
        </authorList>
    </citation>
    <scope>NUCLEOTIDE SEQUENCE</scope>
    <source>
        <strain evidence="11">Expedition CK06-06</strain>
    </source>
</reference>
<dbReference type="SUPFAM" id="SSF52833">
    <property type="entry name" value="Thioredoxin-like"/>
    <property type="match status" value="1"/>
</dbReference>
<keyword evidence="5" id="KW-1015">Disulfide bond</keyword>
<dbReference type="GO" id="GO:0008379">
    <property type="term" value="F:thioredoxin peroxidase activity"/>
    <property type="evidence" value="ECO:0007669"/>
    <property type="project" value="TreeGrafter"/>
</dbReference>
<gene>
    <name evidence="11" type="ORF">S03H2_55017</name>
</gene>
<organism evidence="11">
    <name type="scientific">marine sediment metagenome</name>
    <dbReference type="NCBI Taxonomy" id="412755"/>
    <lineage>
        <taxon>unclassified sequences</taxon>
        <taxon>metagenomes</taxon>
        <taxon>ecological metagenomes</taxon>
    </lineage>
</organism>
<dbReference type="GO" id="GO:0045454">
    <property type="term" value="P:cell redox homeostasis"/>
    <property type="evidence" value="ECO:0007669"/>
    <property type="project" value="TreeGrafter"/>
</dbReference>
<proteinExistence type="inferred from homology"/>
<evidence type="ECO:0000313" key="11">
    <source>
        <dbReference type="EMBL" id="GAH71388.1"/>
    </source>
</evidence>
<dbReference type="EMBL" id="BARU01035115">
    <property type="protein sequence ID" value="GAH71388.1"/>
    <property type="molecule type" value="Genomic_DNA"/>
</dbReference>
<dbReference type="InterPro" id="IPR050924">
    <property type="entry name" value="Peroxiredoxin_BCP/PrxQ"/>
</dbReference>
<dbReference type="GO" id="GO:0034599">
    <property type="term" value="P:cellular response to oxidative stress"/>
    <property type="evidence" value="ECO:0007669"/>
    <property type="project" value="TreeGrafter"/>
</dbReference>
<accession>X1JNM0</accession>
<dbReference type="PROSITE" id="PS51352">
    <property type="entry name" value="THIOREDOXIN_2"/>
    <property type="match status" value="1"/>
</dbReference>
<keyword evidence="6" id="KW-0676">Redox-active center</keyword>
<comment type="similarity">
    <text evidence="8">Belongs to the peroxiredoxin family. BCP/PrxQ subfamily.</text>
</comment>
<protein>
    <recommendedName>
        <fullName evidence="1">thioredoxin-dependent peroxiredoxin</fullName>
        <ecNumber evidence="1">1.11.1.24</ecNumber>
    </recommendedName>
    <alternativeName>
        <fullName evidence="7">Thioredoxin peroxidase</fullName>
    </alternativeName>
</protein>
<name>X1JNM0_9ZZZZ</name>
<keyword evidence="3" id="KW-0049">Antioxidant</keyword>
<dbReference type="Pfam" id="PF00578">
    <property type="entry name" value="AhpC-TSA"/>
    <property type="match status" value="1"/>
</dbReference>
<dbReference type="EC" id="1.11.1.24" evidence="1"/>
<feature type="domain" description="Thioredoxin" evidence="10">
    <location>
        <begin position="3"/>
        <end position="87"/>
    </location>
</feature>
<evidence type="ECO:0000256" key="1">
    <source>
        <dbReference type="ARBA" id="ARBA00013017"/>
    </source>
</evidence>
<dbReference type="InterPro" id="IPR000866">
    <property type="entry name" value="AhpC/TSA"/>
</dbReference>
<dbReference type="InterPro" id="IPR036249">
    <property type="entry name" value="Thioredoxin-like_sf"/>
</dbReference>
<sequence>MPIEPGITAPDFTLLDEMGNEHTLSDYKGSPVVLYFYPKDNTPGCTTEACNFRDDYSAYREAGVVILGVSPDSPKRHTNFKEKYDLP</sequence>
<feature type="non-terminal residue" evidence="11">
    <location>
        <position position="87"/>
    </location>
</feature>
<evidence type="ECO:0000256" key="2">
    <source>
        <dbReference type="ARBA" id="ARBA00022559"/>
    </source>
</evidence>
<comment type="catalytic activity">
    <reaction evidence="9">
        <text>a hydroperoxide + [thioredoxin]-dithiol = an alcohol + [thioredoxin]-disulfide + H2O</text>
        <dbReference type="Rhea" id="RHEA:62620"/>
        <dbReference type="Rhea" id="RHEA-COMP:10698"/>
        <dbReference type="Rhea" id="RHEA-COMP:10700"/>
        <dbReference type="ChEBI" id="CHEBI:15377"/>
        <dbReference type="ChEBI" id="CHEBI:29950"/>
        <dbReference type="ChEBI" id="CHEBI:30879"/>
        <dbReference type="ChEBI" id="CHEBI:35924"/>
        <dbReference type="ChEBI" id="CHEBI:50058"/>
        <dbReference type="EC" id="1.11.1.24"/>
    </reaction>
</comment>
<keyword evidence="2" id="KW-0575">Peroxidase</keyword>
<dbReference type="CDD" id="cd03017">
    <property type="entry name" value="PRX_BCP"/>
    <property type="match status" value="1"/>
</dbReference>
<evidence type="ECO:0000256" key="5">
    <source>
        <dbReference type="ARBA" id="ARBA00023157"/>
    </source>
</evidence>
<dbReference type="InterPro" id="IPR013766">
    <property type="entry name" value="Thioredoxin_domain"/>
</dbReference>
<dbReference type="Gene3D" id="3.40.30.10">
    <property type="entry name" value="Glutaredoxin"/>
    <property type="match status" value="1"/>
</dbReference>